<evidence type="ECO:0000259" key="2">
    <source>
        <dbReference type="PROSITE" id="PS50048"/>
    </source>
</evidence>
<reference evidence="3 4" key="1">
    <citation type="submission" date="2016-03" db="EMBL/GenBank/DDBJ databases">
        <authorList>
            <person name="Ploux O."/>
        </authorList>
    </citation>
    <scope>NUCLEOTIDE SEQUENCE [LARGE SCALE GENOMIC DNA]</scope>
    <source>
        <strain evidence="3 4">UAMH 11012</strain>
    </source>
</reference>
<dbReference type="EMBL" id="FJOG01000002">
    <property type="protein sequence ID" value="CZR51384.1"/>
    <property type="molecule type" value="Genomic_DNA"/>
</dbReference>
<dbReference type="Pfam" id="PF00172">
    <property type="entry name" value="Zn_clus"/>
    <property type="match status" value="1"/>
</dbReference>
<keyword evidence="4" id="KW-1185">Reference proteome</keyword>
<dbReference type="InterPro" id="IPR036864">
    <property type="entry name" value="Zn2-C6_fun-type_DNA-bd_sf"/>
</dbReference>
<dbReference type="PROSITE" id="PS50048">
    <property type="entry name" value="ZN2_CY6_FUNGAL_2"/>
    <property type="match status" value="1"/>
</dbReference>
<dbReference type="GO" id="GO:0008270">
    <property type="term" value="F:zinc ion binding"/>
    <property type="evidence" value="ECO:0007669"/>
    <property type="project" value="InterPro"/>
</dbReference>
<dbReference type="Pfam" id="PF11951">
    <property type="entry name" value="Fungal_trans_2"/>
    <property type="match status" value="1"/>
</dbReference>
<dbReference type="Gene3D" id="4.10.240.10">
    <property type="entry name" value="Zn(2)-C6 fungal-type DNA-binding domain"/>
    <property type="match status" value="1"/>
</dbReference>
<evidence type="ECO:0000313" key="3">
    <source>
        <dbReference type="EMBL" id="CZR51384.1"/>
    </source>
</evidence>
<keyword evidence="1" id="KW-0539">Nucleus</keyword>
<evidence type="ECO:0000256" key="1">
    <source>
        <dbReference type="ARBA" id="ARBA00023242"/>
    </source>
</evidence>
<dbReference type="InterPro" id="IPR001138">
    <property type="entry name" value="Zn2Cys6_DnaBD"/>
</dbReference>
<dbReference type="Proteomes" id="UP000184330">
    <property type="component" value="Unassembled WGS sequence"/>
</dbReference>
<protein>
    <recommendedName>
        <fullName evidence="2">Zn(2)-C6 fungal-type domain-containing protein</fullName>
    </recommendedName>
</protein>
<proteinExistence type="predicted"/>
<dbReference type="InterPro" id="IPR053178">
    <property type="entry name" value="Osmoadaptation_assoc"/>
</dbReference>
<organism evidence="3 4">
    <name type="scientific">Phialocephala subalpina</name>
    <dbReference type="NCBI Taxonomy" id="576137"/>
    <lineage>
        <taxon>Eukaryota</taxon>
        <taxon>Fungi</taxon>
        <taxon>Dikarya</taxon>
        <taxon>Ascomycota</taxon>
        <taxon>Pezizomycotina</taxon>
        <taxon>Leotiomycetes</taxon>
        <taxon>Helotiales</taxon>
        <taxon>Mollisiaceae</taxon>
        <taxon>Phialocephala</taxon>
        <taxon>Phialocephala fortinii species complex</taxon>
    </lineage>
</organism>
<dbReference type="PANTHER" id="PTHR38111">
    <property type="entry name" value="ZN(2)-C6 FUNGAL-TYPE DOMAIN-CONTAINING PROTEIN-RELATED"/>
    <property type="match status" value="1"/>
</dbReference>
<dbReference type="InterPro" id="IPR021858">
    <property type="entry name" value="Fun_TF"/>
</dbReference>
<feature type="domain" description="Zn(2)-C6 fungal-type" evidence="2">
    <location>
        <begin position="14"/>
        <end position="42"/>
    </location>
</feature>
<dbReference type="OrthoDB" id="194358at2759"/>
<accession>A0A1L7WF34</accession>
<evidence type="ECO:0000313" key="4">
    <source>
        <dbReference type="Proteomes" id="UP000184330"/>
    </source>
</evidence>
<dbReference type="SUPFAM" id="SSF57701">
    <property type="entry name" value="Zn2/Cys6 DNA-binding domain"/>
    <property type="match status" value="1"/>
</dbReference>
<dbReference type="PANTHER" id="PTHR38111:SF2">
    <property type="entry name" value="FINGER DOMAIN PROTEIN, PUTATIVE (AFU_ORTHOLOGUE AFUA_1G01560)-RELATED"/>
    <property type="match status" value="1"/>
</dbReference>
<dbReference type="CDD" id="cd00067">
    <property type="entry name" value="GAL4"/>
    <property type="match status" value="1"/>
</dbReference>
<dbReference type="GO" id="GO:0000981">
    <property type="term" value="F:DNA-binding transcription factor activity, RNA polymerase II-specific"/>
    <property type="evidence" value="ECO:0007669"/>
    <property type="project" value="InterPro"/>
</dbReference>
<dbReference type="AlphaFoldDB" id="A0A1L7WF34"/>
<gene>
    <name evidence="3" type="ORF">PAC_01259</name>
</gene>
<sequence>MVLGPLDRRAVKTRCQACSKRRIKCAGPPPCSYCKKKNIKCSPQVNNPTTNMVFVNTRPGPASETCQLSHGISPNETDAALAQFFIVFIARNDFSGGDLDIDAIVSCFQRSSSLYHAALAIGALDLRNISPSLSNRRVVTARALASYQISITSFSSEIQSSNIGQSDEALWTTFFLGLFELMYDVTGEGWVKHILYGTSSILQFRGPEAHLDGRGRSFFLTIRPFEICRSLIYSEPSFLSRPEWLDVTKRLWCGGFECHPKEKLFDLMLSCSSLSCKVWEAVKSDAMTFDDVLLLRLSNEGHRLRGLLHDWHERFQQKEESWSVLALSYYHAISIYLSGIFDYRPQFDHISSPSLAHKTIQAHVTGILTNVELGLRTTKLAGIFFFFPLRVAGARATSPWQKATILEMLKEISSRAFVVADAFVLDLNTLWLTTRKREEARKAWD</sequence>
<name>A0A1L7WF34_9HELO</name>